<dbReference type="PANTHER" id="PTHR10353">
    <property type="entry name" value="GLYCOSYL HYDROLASE"/>
    <property type="match status" value="1"/>
</dbReference>
<reference evidence="5" key="1">
    <citation type="journal article" date="2021" name="G3 (Bethesda)">
        <title>Genome and transcriptome analysis of the beet armyworm Spodoptera exigua reveals targets for pest control. .</title>
        <authorList>
            <person name="Simon S."/>
            <person name="Breeschoten T."/>
            <person name="Jansen H.J."/>
            <person name="Dirks R.P."/>
            <person name="Schranz M.E."/>
            <person name="Ros V.I.D."/>
        </authorList>
    </citation>
    <scope>NUCLEOTIDE SEQUENCE</scope>
    <source>
        <strain evidence="5">TB_SE_WUR_2020</strain>
    </source>
</reference>
<feature type="non-terminal residue" evidence="5">
    <location>
        <position position="1"/>
    </location>
</feature>
<evidence type="ECO:0000313" key="5">
    <source>
        <dbReference type="EMBL" id="KAH9632642.1"/>
    </source>
</evidence>
<evidence type="ECO:0000256" key="3">
    <source>
        <dbReference type="ARBA" id="ARBA00023295"/>
    </source>
</evidence>
<comment type="caution">
    <text evidence="5">The sequence shown here is derived from an EMBL/GenBank/DDBJ whole genome shotgun (WGS) entry which is preliminary data.</text>
</comment>
<sequence>MMEVDSVHSTIEQYIKPPIFAPSDYITRIRQARPQKPYDVKSIHYDFFLNFEEMESNLKSIRPGKKKGDPVVVDIRGLKYLSDGSVFYRLRHVDEWSVLPQRRNNQRNGLVSPNRLYRSPLKITESKFKHLQELKMFYPEGLREQIHWLNTTYDVKEIVITENGVPTLEDGLVDIVRLDYYKEYLEQVLLAINDGINVTGYTAWTLMDNFEWLGGY</sequence>
<dbReference type="GO" id="GO:0008422">
    <property type="term" value="F:beta-glucosidase activity"/>
    <property type="evidence" value="ECO:0007669"/>
    <property type="project" value="TreeGrafter"/>
</dbReference>
<accession>A0A922SCB3</accession>
<name>A0A922SCB3_SPOEX</name>
<dbReference type="SUPFAM" id="SSF51445">
    <property type="entry name" value="(Trans)glycosidases"/>
    <property type="match status" value="1"/>
</dbReference>
<dbReference type="PANTHER" id="PTHR10353:SF36">
    <property type="entry name" value="LP05116P"/>
    <property type="match status" value="1"/>
</dbReference>
<dbReference type="EMBL" id="JACEFF010000699">
    <property type="protein sequence ID" value="KAH9632642.1"/>
    <property type="molecule type" value="Genomic_DNA"/>
</dbReference>
<dbReference type="InterPro" id="IPR017853">
    <property type="entry name" value="GH"/>
</dbReference>
<dbReference type="AlphaFoldDB" id="A0A922SCB3"/>
<gene>
    <name evidence="5" type="ORF">HF086_008469</name>
</gene>
<dbReference type="Pfam" id="PF00232">
    <property type="entry name" value="Glyco_hydro_1"/>
    <property type="match status" value="1"/>
</dbReference>
<proteinExistence type="inferred from homology"/>
<evidence type="ECO:0000256" key="2">
    <source>
        <dbReference type="ARBA" id="ARBA00022801"/>
    </source>
</evidence>
<dbReference type="GO" id="GO:0005975">
    <property type="term" value="P:carbohydrate metabolic process"/>
    <property type="evidence" value="ECO:0007669"/>
    <property type="project" value="InterPro"/>
</dbReference>
<dbReference type="Proteomes" id="UP000814243">
    <property type="component" value="Unassembled WGS sequence"/>
</dbReference>
<protein>
    <submittedName>
        <fullName evidence="5">Uncharacterized protein</fullName>
    </submittedName>
</protein>
<keyword evidence="2" id="KW-0378">Hydrolase</keyword>
<evidence type="ECO:0000256" key="4">
    <source>
        <dbReference type="RuleBase" id="RU003690"/>
    </source>
</evidence>
<keyword evidence="3" id="KW-0326">Glycosidase</keyword>
<dbReference type="Gene3D" id="3.20.20.80">
    <property type="entry name" value="Glycosidases"/>
    <property type="match status" value="1"/>
</dbReference>
<organism evidence="5 6">
    <name type="scientific">Spodoptera exigua</name>
    <name type="common">Beet armyworm</name>
    <name type="synonym">Noctua fulgens</name>
    <dbReference type="NCBI Taxonomy" id="7107"/>
    <lineage>
        <taxon>Eukaryota</taxon>
        <taxon>Metazoa</taxon>
        <taxon>Ecdysozoa</taxon>
        <taxon>Arthropoda</taxon>
        <taxon>Hexapoda</taxon>
        <taxon>Insecta</taxon>
        <taxon>Pterygota</taxon>
        <taxon>Neoptera</taxon>
        <taxon>Endopterygota</taxon>
        <taxon>Lepidoptera</taxon>
        <taxon>Glossata</taxon>
        <taxon>Ditrysia</taxon>
        <taxon>Noctuoidea</taxon>
        <taxon>Noctuidae</taxon>
        <taxon>Amphipyrinae</taxon>
        <taxon>Spodoptera</taxon>
    </lineage>
</organism>
<dbReference type="InterPro" id="IPR001360">
    <property type="entry name" value="Glyco_hydro_1"/>
</dbReference>
<evidence type="ECO:0000256" key="1">
    <source>
        <dbReference type="ARBA" id="ARBA00010838"/>
    </source>
</evidence>
<comment type="similarity">
    <text evidence="1 4">Belongs to the glycosyl hydrolase 1 family.</text>
</comment>
<dbReference type="PRINTS" id="PR00131">
    <property type="entry name" value="GLHYDRLASE1"/>
</dbReference>
<evidence type="ECO:0000313" key="6">
    <source>
        <dbReference type="Proteomes" id="UP000814243"/>
    </source>
</evidence>